<organism evidence="1 2">
    <name type="scientific">Erwinia aphidicola</name>
    <dbReference type="NCBI Taxonomy" id="68334"/>
    <lineage>
        <taxon>Bacteria</taxon>
        <taxon>Pseudomonadati</taxon>
        <taxon>Pseudomonadota</taxon>
        <taxon>Gammaproteobacteria</taxon>
        <taxon>Enterobacterales</taxon>
        <taxon>Erwiniaceae</taxon>
        <taxon>Erwinia</taxon>
    </lineage>
</organism>
<dbReference type="Proteomes" id="UP001306592">
    <property type="component" value="Unassembled WGS sequence"/>
</dbReference>
<evidence type="ECO:0000313" key="1">
    <source>
        <dbReference type="EMBL" id="MEI2682031.1"/>
    </source>
</evidence>
<comment type="caution">
    <text evidence="1">The sequence shown here is derived from an EMBL/GenBank/DDBJ whole genome shotgun (WGS) entry which is preliminary data.</text>
</comment>
<proteinExistence type="predicted"/>
<dbReference type="EMBL" id="JBANEI010000005">
    <property type="protein sequence ID" value="MEI2682031.1"/>
    <property type="molecule type" value="Genomic_DNA"/>
</dbReference>
<keyword evidence="2" id="KW-1185">Reference proteome</keyword>
<reference evidence="1 2" key="1">
    <citation type="submission" date="2024-02" db="EMBL/GenBank/DDBJ databases">
        <title>First report Erwinia aphidicola in onion in Chile.</title>
        <authorList>
            <person name="Valenzuela M."/>
            <person name="Pena M."/>
            <person name="Dutta B."/>
        </authorList>
    </citation>
    <scope>NUCLEOTIDE SEQUENCE [LARGE SCALE GENOMIC DNA]</scope>
    <source>
        <strain evidence="1 2">QCJ3A</strain>
    </source>
</reference>
<evidence type="ECO:0000313" key="2">
    <source>
        <dbReference type="Proteomes" id="UP001306592"/>
    </source>
</evidence>
<name>A0ABU8DES9_ERWAP</name>
<accession>A0ABU8DES9</accession>
<protein>
    <submittedName>
        <fullName evidence="1">Uncharacterized protein</fullName>
    </submittedName>
</protein>
<gene>
    <name evidence="1" type="ORF">V8N49_10205</name>
</gene>
<sequence length="144" mass="16602">MDKERRVPETKRVAAEHSNPICLNYIDFLSASCKKRWSFVDAIYGVIPFFGMITRKPADLPRASSPERLKDLALQIISTQVSDEINIARLITLAQQQQIDHFDILLPYPLSEQQMVTIRQEYARPLQLAQYDDRLNVIIPVVPH</sequence>
<dbReference type="RefSeq" id="WP_099754092.1">
    <property type="nucleotide sequence ID" value="NZ_CAKKMT010000001.1"/>
</dbReference>
<dbReference type="GeneID" id="89473408"/>